<dbReference type="Proteomes" id="UP000287651">
    <property type="component" value="Unassembled WGS sequence"/>
</dbReference>
<dbReference type="AlphaFoldDB" id="A0A426YL33"/>
<accession>A0A426YL33</accession>
<comment type="caution">
    <text evidence="1">The sequence shown here is derived from an EMBL/GenBank/DDBJ whole genome shotgun (WGS) entry which is preliminary data.</text>
</comment>
<dbReference type="EMBL" id="AMZH03011677">
    <property type="protein sequence ID" value="RRT52423.1"/>
    <property type="molecule type" value="Genomic_DNA"/>
</dbReference>
<name>A0A426YL33_ENSVE</name>
<evidence type="ECO:0000313" key="2">
    <source>
        <dbReference type="Proteomes" id="UP000287651"/>
    </source>
</evidence>
<protein>
    <submittedName>
        <fullName evidence="1">Uncharacterized protein</fullName>
    </submittedName>
</protein>
<gene>
    <name evidence="1" type="ORF">B296_00017132</name>
</gene>
<organism evidence="1 2">
    <name type="scientific">Ensete ventricosum</name>
    <name type="common">Abyssinian banana</name>
    <name type="synonym">Musa ensete</name>
    <dbReference type="NCBI Taxonomy" id="4639"/>
    <lineage>
        <taxon>Eukaryota</taxon>
        <taxon>Viridiplantae</taxon>
        <taxon>Streptophyta</taxon>
        <taxon>Embryophyta</taxon>
        <taxon>Tracheophyta</taxon>
        <taxon>Spermatophyta</taxon>
        <taxon>Magnoliopsida</taxon>
        <taxon>Liliopsida</taxon>
        <taxon>Zingiberales</taxon>
        <taxon>Musaceae</taxon>
        <taxon>Ensete</taxon>
    </lineage>
</organism>
<proteinExistence type="predicted"/>
<reference evidence="1 2" key="1">
    <citation type="journal article" date="2014" name="Agronomy (Basel)">
        <title>A Draft Genome Sequence for Ensete ventricosum, the Drought-Tolerant Tree Against Hunger.</title>
        <authorList>
            <person name="Harrison J."/>
            <person name="Moore K.A."/>
            <person name="Paszkiewicz K."/>
            <person name="Jones T."/>
            <person name="Grant M."/>
            <person name="Ambacheew D."/>
            <person name="Muzemil S."/>
            <person name="Studholme D.J."/>
        </authorList>
    </citation>
    <scope>NUCLEOTIDE SEQUENCE [LARGE SCALE GENOMIC DNA]</scope>
</reference>
<evidence type="ECO:0000313" key="1">
    <source>
        <dbReference type="EMBL" id="RRT52423.1"/>
    </source>
</evidence>
<sequence>MIVDFDGDVSLAKKETIMLEPSSKIRLDRTIMPLYDQALVKDINLELMPINLTEGDCYVINHGKGLMVVDFGDYLEAAMKRLKVVVGGWEHKAVADNQGCSPVSIGKESRGCCDNGRVWRRDCRGGRRRVATTVE</sequence>